<dbReference type="GO" id="GO:0006270">
    <property type="term" value="P:DNA replication initiation"/>
    <property type="evidence" value="ECO:0007669"/>
    <property type="project" value="InterPro"/>
</dbReference>
<dbReference type="EMBL" id="UYWY01005268">
    <property type="protein sequence ID" value="VDM29497.1"/>
    <property type="molecule type" value="Genomic_DNA"/>
</dbReference>
<accession>A0A183U5L0</accession>
<dbReference type="PANTHER" id="PTHR10507:SF0">
    <property type="entry name" value="CELL DIVISION CONTROL PROTEIN 45 HOMOLOG"/>
    <property type="match status" value="1"/>
</dbReference>
<evidence type="ECO:0000313" key="7">
    <source>
        <dbReference type="Proteomes" id="UP000050794"/>
    </source>
</evidence>
<keyword evidence="3" id="KW-0235">DNA replication</keyword>
<name>A0A183U5L0_TOXCA</name>
<dbReference type="Proteomes" id="UP000050794">
    <property type="component" value="Unassembled WGS sequence"/>
</dbReference>
<dbReference type="Pfam" id="PF02724">
    <property type="entry name" value="CDC45"/>
    <property type="match status" value="1"/>
</dbReference>
<proteinExistence type="inferred from homology"/>
<evidence type="ECO:0000256" key="5">
    <source>
        <dbReference type="ARBA" id="ARBA00023306"/>
    </source>
</evidence>
<dbReference type="GO" id="GO:1902977">
    <property type="term" value="P:mitotic DNA replication preinitiation complex assembly"/>
    <property type="evidence" value="ECO:0007669"/>
    <property type="project" value="TreeGrafter"/>
</dbReference>
<keyword evidence="7" id="KW-1185">Reference proteome</keyword>
<dbReference type="GO" id="GO:0031261">
    <property type="term" value="C:DNA replication preinitiation complex"/>
    <property type="evidence" value="ECO:0007669"/>
    <property type="project" value="TreeGrafter"/>
</dbReference>
<evidence type="ECO:0000256" key="3">
    <source>
        <dbReference type="ARBA" id="ARBA00022705"/>
    </source>
</evidence>
<evidence type="ECO:0000256" key="4">
    <source>
        <dbReference type="ARBA" id="ARBA00023242"/>
    </source>
</evidence>
<comment type="similarity">
    <text evidence="2">Belongs to the CDC45 family.</text>
</comment>
<keyword evidence="4" id="KW-0539">Nucleus</keyword>
<evidence type="ECO:0000313" key="6">
    <source>
        <dbReference type="EMBL" id="VDM29497.1"/>
    </source>
</evidence>
<dbReference type="AlphaFoldDB" id="A0A183U5L0"/>
<dbReference type="GO" id="GO:0003697">
    <property type="term" value="F:single-stranded DNA binding"/>
    <property type="evidence" value="ECO:0007669"/>
    <property type="project" value="TreeGrafter"/>
</dbReference>
<dbReference type="GO" id="GO:0003682">
    <property type="term" value="F:chromatin binding"/>
    <property type="evidence" value="ECO:0007669"/>
    <property type="project" value="TreeGrafter"/>
</dbReference>
<dbReference type="GO" id="GO:0003688">
    <property type="term" value="F:DNA replication origin binding"/>
    <property type="evidence" value="ECO:0007669"/>
    <property type="project" value="TreeGrafter"/>
</dbReference>
<protein>
    <submittedName>
        <fullName evidence="6 8">Uncharacterized protein</fullName>
    </submittedName>
</protein>
<gene>
    <name evidence="6" type="ORF">TCNE_LOCUS3780</name>
</gene>
<dbReference type="PANTHER" id="PTHR10507">
    <property type="entry name" value="CDC45-RELATED PROTEIN"/>
    <property type="match status" value="1"/>
</dbReference>
<dbReference type="GO" id="GO:0000727">
    <property type="term" value="P:double-strand break repair via break-induced replication"/>
    <property type="evidence" value="ECO:0007669"/>
    <property type="project" value="TreeGrafter"/>
</dbReference>
<dbReference type="InterPro" id="IPR003874">
    <property type="entry name" value="CDC45"/>
</dbReference>
<dbReference type="WBParaSite" id="TCNE_0000378001-mRNA-1">
    <property type="protein sequence ID" value="TCNE_0000378001-mRNA-1"/>
    <property type="gene ID" value="TCNE_0000378001"/>
</dbReference>
<evidence type="ECO:0000256" key="1">
    <source>
        <dbReference type="ARBA" id="ARBA00004123"/>
    </source>
</evidence>
<keyword evidence="5" id="KW-0131">Cell cycle</keyword>
<sequence length="101" mass="11701">MINDEYFFCRSQLWQQRGDAKMRSLLATLGLTLTECKQMYSALSQERKKEVFDILQKEINSSFASFTAIARGCNRYLRVNLFCADVYLCRIEIAADLTDLP</sequence>
<reference evidence="8" key="1">
    <citation type="submission" date="2016-06" db="UniProtKB">
        <authorList>
            <consortium name="WormBaseParasite"/>
        </authorList>
    </citation>
    <scope>IDENTIFICATION</scope>
</reference>
<reference evidence="6 7" key="2">
    <citation type="submission" date="2018-11" db="EMBL/GenBank/DDBJ databases">
        <authorList>
            <consortium name="Pathogen Informatics"/>
        </authorList>
    </citation>
    <scope>NUCLEOTIDE SEQUENCE [LARGE SCALE GENOMIC DNA]</scope>
</reference>
<organism evidence="7 8">
    <name type="scientific">Toxocara canis</name>
    <name type="common">Canine roundworm</name>
    <dbReference type="NCBI Taxonomy" id="6265"/>
    <lineage>
        <taxon>Eukaryota</taxon>
        <taxon>Metazoa</taxon>
        <taxon>Ecdysozoa</taxon>
        <taxon>Nematoda</taxon>
        <taxon>Chromadorea</taxon>
        <taxon>Rhabditida</taxon>
        <taxon>Spirurina</taxon>
        <taxon>Ascaridomorpha</taxon>
        <taxon>Ascaridoidea</taxon>
        <taxon>Toxocaridae</taxon>
        <taxon>Toxocara</taxon>
    </lineage>
</organism>
<evidence type="ECO:0000256" key="2">
    <source>
        <dbReference type="ARBA" id="ARBA00010727"/>
    </source>
</evidence>
<evidence type="ECO:0000313" key="8">
    <source>
        <dbReference type="WBParaSite" id="TCNE_0000378001-mRNA-1"/>
    </source>
</evidence>
<comment type="subcellular location">
    <subcellularLocation>
        <location evidence="1">Nucleus</location>
    </subcellularLocation>
</comment>